<name>A0A1M5W556_9CLOT</name>
<dbReference type="EMBL" id="FQXP01000005">
    <property type="protein sequence ID" value="SHH82605.1"/>
    <property type="molecule type" value="Genomic_DNA"/>
</dbReference>
<feature type="compositionally biased region" description="Basic and acidic residues" evidence="1">
    <location>
        <begin position="1"/>
        <end position="21"/>
    </location>
</feature>
<evidence type="ECO:0000313" key="3">
    <source>
        <dbReference type="EMBL" id="SHH82605.1"/>
    </source>
</evidence>
<evidence type="ECO:0000313" key="4">
    <source>
        <dbReference type="Proteomes" id="UP000184526"/>
    </source>
</evidence>
<feature type="transmembrane region" description="Helical" evidence="2">
    <location>
        <begin position="42"/>
        <end position="64"/>
    </location>
</feature>
<dbReference type="Proteomes" id="UP000184526">
    <property type="component" value="Unassembled WGS sequence"/>
</dbReference>
<reference evidence="3 4" key="1">
    <citation type="submission" date="2016-11" db="EMBL/GenBank/DDBJ databases">
        <authorList>
            <person name="Jaros S."/>
            <person name="Januszkiewicz K."/>
            <person name="Wedrychowicz H."/>
        </authorList>
    </citation>
    <scope>NUCLEOTIDE SEQUENCE [LARGE SCALE GENOMIC DNA]</scope>
    <source>
        <strain evidence="3 4">DSM 3089</strain>
    </source>
</reference>
<keyword evidence="2" id="KW-0472">Membrane</keyword>
<gene>
    <name evidence="3" type="ORF">SAMN02745196_01557</name>
</gene>
<dbReference type="RefSeq" id="WP_072831456.1">
    <property type="nucleotide sequence ID" value="NZ_FQXP01000005.1"/>
</dbReference>
<evidence type="ECO:0000256" key="1">
    <source>
        <dbReference type="SAM" id="MobiDB-lite"/>
    </source>
</evidence>
<dbReference type="AlphaFoldDB" id="A0A1M5W556"/>
<sequence>MEDNYRNEKRDNSQIEAEKKTIPLSQSTEEKRNKKRKRNKKILVESVIIGLKIIIGILILNIVVKVWNLGFNIDGLNFFI</sequence>
<feature type="region of interest" description="Disordered" evidence="1">
    <location>
        <begin position="1"/>
        <end position="37"/>
    </location>
</feature>
<keyword evidence="2" id="KW-1133">Transmembrane helix</keyword>
<keyword evidence="2" id="KW-0812">Transmembrane</keyword>
<protein>
    <submittedName>
        <fullName evidence="3">Uncharacterized protein</fullName>
    </submittedName>
</protein>
<evidence type="ECO:0000256" key="2">
    <source>
        <dbReference type="SAM" id="Phobius"/>
    </source>
</evidence>
<keyword evidence="4" id="KW-1185">Reference proteome</keyword>
<accession>A0A1M5W556</accession>
<proteinExistence type="predicted"/>
<organism evidence="3 4">
    <name type="scientific">Clostridium collagenovorans DSM 3089</name>
    <dbReference type="NCBI Taxonomy" id="1121306"/>
    <lineage>
        <taxon>Bacteria</taxon>
        <taxon>Bacillati</taxon>
        <taxon>Bacillota</taxon>
        <taxon>Clostridia</taxon>
        <taxon>Eubacteriales</taxon>
        <taxon>Clostridiaceae</taxon>
        <taxon>Clostridium</taxon>
    </lineage>
</organism>